<dbReference type="InterPro" id="IPR036217">
    <property type="entry name" value="MethylDNA_cys_MeTrfase_DNAb"/>
</dbReference>
<feature type="domain" description="Methylguanine DNA methyltransferase ribonuclease-like" evidence="10">
    <location>
        <begin position="2"/>
        <end position="73"/>
    </location>
</feature>
<evidence type="ECO:0000256" key="6">
    <source>
        <dbReference type="ARBA" id="ARBA00023204"/>
    </source>
</evidence>
<keyword evidence="3 8" id="KW-0489">Methyltransferase</keyword>
<feature type="active site" description="Nucleophile; methyl group acceptor" evidence="8">
    <location>
        <position position="128"/>
    </location>
</feature>
<comment type="catalytic activity">
    <reaction evidence="7 8">
        <text>a 6-O-methyl-2'-deoxyguanosine in DNA + L-cysteinyl-[protein] = S-methyl-L-cysteinyl-[protein] + a 2'-deoxyguanosine in DNA</text>
        <dbReference type="Rhea" id="RHEA:24000"/>
        <dbReference type="Rhea" id="RHEA-COMP:10131"/>
        <dbReference type="Rhea" id="RHEA-COMP:10132"/>
        <dbReference type="Rhea" id="RHEA-COMP:11367"/>
        <dbReference type="Rhea" id="RHEA-COMP:11368"/>
        <dbReference type="ChEBI" id="CHEBI:29950"/>
        <dbReference type="ChEBI" id="CHEBI:82612"/>
        <dbReference type="ChEBI" id="CHEBI:85445"/>
        <dbReference type="ChEBI" id="CHEBI:85448"/>
        <dbReference type="EC" id="2.1.1.63"/>
    </reaction>
</comment>
<dbReference type="EC" id="2.1.1.63" evidence="8"/>
<dbReference type="PROSITE" id="PS00374">
    <property type="entry name" value="MGMT"/>
    <property type="match status" value="1"/>
</dbReference>
<comment type="function">
    <text evidence="8">Involved in the cellular defense against the biological effects of O6-methylguanine (O6-MeG) and O4-methylthymine (O4-MeT) in DNA. Repairs the methylated nucleobase in DNA by stoichiometrically transferring the methyl group to a cysteine residue in the enzyme. This is a suicide reaction: the enzyme is irreversibly inactivated.</text>
</comment>
<evidence type="ECO:0000256" key="7">
    <source>
        <dbReference type="ARBA" id="ARBA00049348"/>
    </source>
</evidence>
<comment type="similarity">
    <text evidence="8">Belongs to the MGMT family.</text>
</comment>
<sequence length="164" mass="17861">MIHYKRYTTDLGEVDIAAGKDGVIALQFHHKTRPLPLAADWQPGATALTDRAAQQLREYLAAKRRHFHLPLAPRGTVFQRRVWEALLAIPYGETRSYTQQAQQLGQPRAIRAVARANGANPVAVVIPCHRVIGANGTLTGYAGGLPLKAHLLTLEGAEFAAPCP</sequence>
<dbReference type="GO" id="GO:0003908">
    <property type="term" value="F:methylated-DNA-[protein]-cysteine S-methyltransferase activity"/>
    <property type="evidence" value="ECO:0007669"/>
    <property type="project" value="UniProtKB-EC"/>
</dbReference>
<dbReference type="EMBL" id="CP098023">
    <property type="protein sequence ID" value="WKD48447.1"/>
    <property type="molecule type" value="Genomic_DNA"/>
</dbReference>
<dbReference type="HAMAP" id="MF_00772">
    <property type="entry name" value="OGT"/>
    <property type="match status" value="1"/>
</dbReference>
<evidence type="ECO:0000313" key="12">
    <source>
        <dbReference type="Proteomes" id="UP001321520"/>
    </source>
</evidence>
<comment type="miscellaneous">
    <text evidence="8">This enzyme catalyzes only one turnover and therefore is not strictly catalytic. According to one definition, an enzyme is a biocatalyst that acts repeatedly and over many reaction cycles.</text>
</comment>
<reference evidence="11 12" key="1">
    <citation type="submission" date="2022-05" db="EMBL/GenBank/DDBJ databases">
        <title>Microbulbifer sp. nov., isolated from sponge.</title>
        <authorList>
            <person name="Gao L."/>
        </authorList>
    </citation>
    <scope>NUCLEOTIDE SEQUENCE [LARGE SCALE GENOMIC DNA]</scope>
    <source>
        <strain evidence="11 12">MI-G</strain>
    </source>
</reference>
<dbReference type="NCBIfam" id="TIGR00589">
    <property type="entry name" value="ogt"/>
    <property type="match status" value="1"/>
</dbReference>
<protein>
    <recommendedName>
        <fullName evidence="8">Methylated-DNA--protein-cysteine methyltransferase</fullName>
        <ecNumber evidence="8">2.1.1.63</ecNumber>
    </recommendedName>
    <alternativeName>
        <fullName evidence="8">6-O-methylguanine-DNA methyltransferase</fullName>
        <shortName evidence="8">MGMT</shortName>
    </alternativeName>
    <alternativeName>
        <fullName evidence="8">O-6-methylguanine-DNA-alkyltransferase</fullName>
    </alternativeName>
</protein>
<evidence type="ECO:0000256" key="2">
    <source>
        <dbReference type="ARBA" id="ARBA00022490"/>
    </source>
</evidence>
<comment type="subcellular location">
    <subcellularLocation>
        <location evidence="8">Cytoplasm</location>
    </subcellularLocation>
</comment>
<dbReference type="Pfam" id="PF02870">
    <property type="entry name" value="Methyltransf_1N"/>
    <property type="match status" value="1"/>
</dbReference>
<keyword evidence="2 8" id="KW-0963">Cytoplasm</keyword>
<evidence type="ECO:0000256" key="4">
    <source>
        <dbReference type="ARBA" id="ARBA00022679"/>
    </source>
</evidence>
<comment type="catalytic activity">
    <reaction evidence="1 8">
        <text>a 4-O-methyl-thymidine in DNA + L-cysteinyl-[protein] = a thymidine in DNA + S-methyl-L-cysteinyl-[protein]</text>
        <dbReference type="Rhea" id="RHEA:53428"/>
        <dbReference type="Rhea" id="RHEA-COMP:10131"/>
        <dbReference type="Rhea" id="RHEA-COMP:10132"/>
        <dbReference type="Rhea" id="RHEA-COMP:13555"/>
        <dbReference type="Rhea" id="RHEA-COMP:13556"/>
        <dbReference type="ChEBI" id="CHEBI:29950"/>
        <dbReference type="ChEBI" id="CHEBI:82612"/>
        <dbReference type="ChEBI" id="CHEBI:137386"/>
        <dbReference type="ChEBI" id="CHEBI:137387"/>
        <dbReference type="EC" id="2.1.1.63"/>
    </reaction>
</comment>
<evidence type="ECO:0000259" key="10">
    <source>
        <dbReference type="Pfam" id="PF02870"/>
    </source>
</evidence>
<evidence type="ECO:0000256" key="3">
    <source>
        <dbReference type="ARBA" id="ARBA00022603"/>
    </source>
</evidence>
<dbReference type="InterPro" id="IPR036388">
    <property type="entry name" value="WH-like_DNA-bd_sf"/>
</dbReference>
<dbReference type="InterPro" id="IPR014048">
    <property type="entry name" value="MethylDNA_cys_MeTrfase_DNA-bd"/>
</dbReference>
<dbReference type="GO" id="GO:0032259">
    <property type="term" value="P:methylation"/>
    <property type="evidence" value="ECO:0007669"/>
    <property type="project" value="UniProtKB-KW"/>
</dbReference>
<dbReference type="InterPro" id="IPR023546">
    <property type="entry name" value="MGMT"/>
</dbReference>
<keyword evidence="6 8" id="KW-0234">DNA repair</keyword>
<evidence type="ECO:0000256" key="8">
    <source>
        <dbReference type="HAMAP-Rule" id="MF_00772"/>
    </source>
</evidence>
<dbReference type="RefSeq" id="WP_301414205.1">
    <property type="nucleotide sequence ID" value="NZ_CP098023.1"/>
</dbReference>
<evidence type="ECO:0000313" key="11">
    <source>
        <dbReference type="EMBL" id="WKD48447.1"/>
    </source>
</evidence>
<dbReference type="SUPFAM" id="SSF46767">
    <property type="entry name" value="Methylated DNA-protein cysteine methyltransferase, C-terminal domain"/>
    <property type="match status" value="1"/>
</dbReference>
<gene>
    <name evidence="11" type="ORF">M8T91_10960</name>
</gene>
<dbReference type="Gene3D" id="3.30.160.70">
    <property type="entry name" value="Methylated DNA-protein cysteine methyltransferase domain"/>
    <property type="match status" value="1"/>
</dbReference>
<dbReference type="InterPro" id="IPR001497">
    <property type="entry name" value="MethylDNA_cys_MeTrfase_AS"/>
</dbReference>
<dbReference type="PANTHER" id="PTHR10815">
    <property type="entry name" value="METHYLATED-DNA--PROTEIN-CYSTEINE METHYLTRANSFERASE"/>
    <property type="match status" value="1"/>
</dbReference>
<dbReference type="Gene3D" id="1.10.10.10">
    <property type="entry name" value="Winged helix-like DNA-binding domain superfamily/Winged helix DNA-binding domain"/>
    <property type="match status" value="1"/>
</dbReference>
<keyword evidence="12" id="KW-1185">Reference proteome</keyword>
<evidence type="ECO:0000259" key="9">
    <source>
        <dbReference type="Pfam" id="PF01035"/>
    </source>
</evidence>
<keyword evidence="5 8" id="KW-0227">DNA damage</keyword>
<dbReference type="SUPFAM" id="SSF53155">
    <property type="entry name" value="Methylated DNA-protein cysteine methyltransferase domain"/>
    <property type="match status" value="1"/>
</dbReference>
<dbReference type="InterPro" id="IPR036631">
    <property type="entry name" value="MGMT_N_sf"/>
</dbReference>
<proteinExistence type="inferred from homology"/>
<dbReference type="InterPro" id="IPR008332">
    <property type="entry name" value="MethylG_MeTrfase_N"/>
</dbReference>
<evidence type="ECO:0000256" key="5">
    <source>
        <dbReference type="ARBA" id="ARBA00022763"/>
    </source>
</evidence>
<dbReference type="Proteomes" id="UP001321520">
    <property type="component" value="Chromosome"/>
</dbReference>
<feature type="domain" description="Methylated-DNA-[protein]-cysteine S-methyltransferase DNA binding" evidence="9">
    <location>
        <begin position="78"/>
        <end position="157"/>
    </location>
</feature>
<dbReference type="PANTHER" id="PTHR10815:SF5">
    <property type="entry name" value="METHYLATED-DNA--PROTEIN-CYSTEINE METHYLTRANSFERASE"/>
    <property type="match status" value="1"/>
</dbReference>
<evidence type="ECO:0000256" key="1">
    <source>
        <dbReference type="ARBA" id="ARBA00001286"/>
    </source>
</evidence>
<dbReference type="CDD" id="cd06445">
    <property type="entry name" value="ATase"/>
    <property type="match status" value="1"/>
</dbReference>
<name>A0ABY9E6Z2_9GAMM</name>
<organism evidence="11 12">
    <name type="scientific">Microbulbifer spongiae</name>
    <dbReference type="NCBI Taxonomy" id="2944933"/>
    <lineage>
        <taxon>Bacteria</taxon>
        <taxon>Pseudomonadati</taxon>
        <taxon>Pseudomonadota</taxon>
        <taxon>Gammaproteobacteria</taxon>
        <taxon>Cellvibrionales</taxon>
        <taxon>Microbulbiferaceae</taxon>
        <taxon>Microbulbifer</taxon>
    </lineage>
</organism>
<accession>A0ABY9E6Z2</accession>
<dbReference type="Pfam" id="PF01035">
    <property type="entry name" value="DNA_binding_1"/>
    <property type="match status" value="1"/>
</dbReference>
<keyword evidence="4 8" id="KW-0808">Transferase</keyword>